<name>E4ZZD7_LEPMJ</name>
<keyword evidence="3" id="KW-1185">Reference proteome</keyword>
<sequence>MAQVHSAPAPAPPHLQLQHQYQAHRDTPRPFPSLQQELPPKRQKTTQQASPPHSLAHSSSPLLSTHTGSAFHDRILHATRTTNSNPYTNLANISYPLSYLRTPLPESKITLQATKPLAKPLHVQPPIWEEKGPVMSGAVDAECDVILESIEGGEEGFCGGRVGMWKRGTDIVDDVDGFGVGIQECKGQPDSERLRGVKRGAEDAEDWIIDKRRRWDG</sequence>
<dbReference type="GeneID" id="13290217"/>
<dbReference type="OrthoDB" id="3793955at2759"/>
<dbReference type="VEuPathDB" id="FungiDB:LEMA_P109970.1"/>
<evidence type="ECO:0000256" key="1">
    <source>
        <dbReference type="SAM" id="MobiDB-lite"/>
    </source>
</evidence>
<evidence type="ECO:0000313" key="2">
    <source>
        <dbReference type="EMBL" id="CBX96732.1"/>
    </source>
</evidence>
<proteinExistence type="predicted"/>
<accession>E4ZZD7</accession>
<reference evidence="3" key="1">
    <citation type="journal article" date="2011" name="Nat. Commun.">
        <title>Effector diversification within compartments of the Leptosphaeria maculans genome affected by Repeat-Induced Point mutations.</title>
        <authorList>
            <person name="Rouxel T."/>
            <person name="Grandaubert J."/>
            <person name="Hane J.K."/>
            <person name="Hoede C."/>
            <person name="van de Wouw A.P."/>
            <person name="Couloux A."/>
            <person name="Dominguez V."/>
            <person name="Anthouard V."/>
            <person name="Bally P."/>
            <person name="Bourras S."/>
            <person name="Cozijnsen A.J."/>
            <person name="Ciuffetti L.M."/>
            <person name="Degrave A."/>
            <person name="Dilmaghani A."/>
            <person name="Duret L."/>
            <person name="Fudal I."/>
            <person name="Goodwin S.B."/>
            <person name="Gout L."/>
            <person name="Glaser N."/>
            <person name="Linglin J."/>
            <person name="Kema G.H.J."/>
            <person name="Lapalu N."/>
            <person name="Lawrence C.B."/>
            <person name="May K."/>
            <person name="Meyer M."/>
            <person name="Ollivier B."/>
            <person name="Poulain J."/>
            <person name="Schoch C.L."/>
            <person name="Simon A."/>
            <person name="Spatafora J.W."/>
            <person name="Stachowiak A."/>
            <person name="Turgeon B.G."/>
            <person name="Tyler B.M."/>
            <person name="Vincent D."/>
            <person name="Weissenbach J."/>
            <person name="Amselem J."/>
            <person name="Quesneville H."/>
            <person name="Oliver R.P."/>
            <person name="Wincker P."/>
            <person name="Balesdent M.-H."/>
            <person name="Howlett B.J."/>
        </authorList>
    </citation>
    <scope>NUCLEOTIDE SEQUENCE [LARGE SCALE GENOMIC DNA]</scope>
    <source>
        <strain evidence="3">JN3 / isolate v23.1.3 / race Av1-4-5-6-7-8</strain>
    </source>
</reference>
<dbReference type="HOGENOM" id="CLU_1272515_0_0_1"/>
<evidence type="ECO:0000313" key="3">
    <source>
        <dbReference type="Proteomes" id="UP000002668"/>
    </source>
</evidence>
<organism evidence="3">
    <name type="scientific">Leptosphaeria maculans (strain JN3 / isolate v23.1.3 / race Av1-4-5-6-7-8)</name>
    <name type="common">Blackleg fungus</name>
    <name type="synonym">Phoma lingam</name>
    <dbReference type="NCBI Taxonomy" id="985895"/>
    <lineage>
        <taxon>Eukaryota</taxon>
        <taxon>Fungi</taxon>
        <taxon>Dikarya</taxon>
        <taxon>Ascomycota</taxon>
        <taxon>Pezizomycotina</taxon>
        <taxon>Dothideomycetes</taxon>
        <taxon>Pleosporomycetidae</taxon>
        <taxon>Pleosporales</taxon>
        <taxon>Pleosporineae</taxon>
        <taxon>Leptosphaeriaceae</taxon>
        <taxon>Plenodomus</taxon>
        <taxon>Plenodomus lingam/Leptosphaeria maculans species complex</taxon>
    </lineage>
</organism>
<dbReference type="InParanoid" id="E4ZZD7"/>
<gene>
    <name evidence="2" type="ORF">LEMA_P109970.1</name>
</gene>
<dbReference type="EMBL" id="FP929129">
    <property type="protein sequence ID" value="CBX96732.1"/>
    <property type="molecule type" value="Genomic_DNA"/>
</dbReference>
<dbReference type="RefSeq" id="XP_003840211.1">
    <property type="nucleotide sequence ID" value="XM_003840163.1"/>
</dbReference>
<protein>
    <submittedName>
        <fullName evidence="2">Predicted protein</fullName>
    </submittedName>
</protein>
<dbReference type="Proteomes" id="UP000002668">
    <property type="component" value="Genome"/>
</dbReference>
<feature type="compositionally biased region" description="Low complexity" evidence="1">
    <location>
        <begin position="49"/>
        <end position="66"/>
    </location>
</feature>
<dbReference type="AlphaFoldDB" id="E4ZZD7"/>
<feature type="region of interest" description="Disordered" evidence="1">
    <location>
        <begin position="19"/>
        <end position="66"/>
    </location>
</feature>